<comment type="caution">
    <text evidence="1">The sequence shown here is derived from an EMBL/GenBank/DDBJ whole genome shotgun (WGS) entry which is preliminary data.</text>
</comment>
<accession>A0A5N5FJ40</accession>
<protein>
    <submittedName>
        <fullName evidence="1">Uncharacterized protein</fullName>
    </submittedName>
</protein>
<name>A0A5N5FJ40_9ROSA</name>
<proteinExistence type="predicted"/>
<evidence type="ECO:0000313" key="2">
    <source>
        <dbReference type="Proteomes" id="UP000327157"/>
    </source>
</evidence>
<reference evidence="1 2" key="3">
    <citation type="submission" date="2019-11" db="EMBL/GenBank/DDBJ databases">
        <title>A de novo genome assembly of a pear dwarfing rootstock.</title>
        <authorList>
            <person name="Wang F."/>
            <person name="Wang J."/>
            <person name="Li S."/>
            <person name="Zhang Y."/>
            <person name="Fang M."/>
            <person name="Ma L."/>
            <person name="Zhao Y."/>
            <person name="Jiang S."/>
        </authorList>
    </citation>
    <scope>NUCLEOTIDE SEQUENCE [LARGE SCALE GENOMIC DNA]</scope>
    <source>
        <strain evidence="1">S2</strain>
        <tissue evidence="1">Leaf</tissue>
    </source>
</reference>
<dbReference type="Proteomes" id="UP000327157">
    <property type="component" value="Chromosome 10"/>
</dbReference>
<reference evidence="2" key="2">
    <citation type="submission" date="2019-10" db="EMBL/GenBank/DDBJ databases">
        <title>A de novo genome assembly of a pear dwarfing rootstock.</title>
        <authorList>
            <person name="Wang F."/>
            <person name="Wang J."/>
            <person name="Li S."/>
            <person name="Zhang Y."/>
            <person name="Fang M."/>
            <person name="Ma L."/>
            <person name="Zhao Y."/>
            <person name="Jiang S."/>
        </authorList>
    </citation>
    <scope>NUCLEOTIDE SEQUENCE [LARGE SCALE GENOMIC DNA]</scope>
</reference>
<dbReference type="EMBL" id="SMOL01000695">
    <property type="protein sequence ID" value="KAB2603155.1"/>
    <property type="molecule type" value="Genomic_DNA"/>
</dbReference>
<sequence length="94" mass="10123">MLLVANQAWNVEMEALRTHLEETEKALALEQSLCDANQSILQVNLGAAQEESKVNLSSKSEEQTKKKGFVAVDTSLVGYSSVDPRDAGDSGVAE</sequence>
<dbReference type="AlphaFoldDB" id="A0A5N5FJ40"/>
<organism evidence="1 2">
    <name type="scientific">Pyrus ussuriensis x Pyrus communis</name>
    <dbReference type="NCBI Taxonomy" id="2448454"/>
    <lineage>
        <taxon>Eukaryota</taxon>
        <taxon>Viridiplantae</taxon>
        <taxon>Streptophyta</taxon>
        <taxon>Embryophyta</taxon>
        <taxon>Tracheophyta</taxon>
        <taxon>Spermatophyta</taxon>
        <taxon>Magnoliopsida</taxon>
        <taxon>eudicotyledons</taxon>
        <taxon>Gunneridae</taxon>
        <taxon>Pentapetalae</taxon>
        <taxon>rosids</taxon>
        <taxon>fabids</taxon>
        <taxon>Rosales</taxon>
        <taxon>Rosaceae</taxon>
        <taxon>Amygdaloideae</taxon>
        <taxon>Maleae</taxon>
        <taxon>Pyrus</taxon>
    </lineage>
</organism>
<evidence type="ECO:0000313" key="1">
    <source>
        <dbReference type="EMBL" id="KAB2603155.1"/>
    </source>
</evidence>
<gene>
    <name evidence="1" type="ORF">D8674_004160</name>
</gene>
<keyword evidence="2" id="KW-1185">Reference proteome</keyword>
<reference evidence="1 2" key="1">
    <citation type="submission" date="2019-09" db="EMBL/GenBank/DDBJ databases">
        <authorList>
            <person name="Ou C."/>
        </authorList>
    </citation>
    <scope>NUCLEOTIDE SEQUENCE [LARGE SCALE GENOMIC DNA]</scope>
    <source>
        <strain evidence="1">S2</strain>
        <tissue evidence="1">Leaf</tissue>
    </source>
</reference>